<proteinExistence type="predicted"/>
<dbReference type="AlphaFoldDB" id="A0A1H3P8W5"/>
<gene>
    <name evidence="1" type="ORF">SAMN05216564_12017</name>
</gene>
<organism evidence="1 2">
    <name type="scientific">Halopenitus persicus</name>
    <dbReference type="NCBI Taxonomy" id="1048396"/>
    <lineage>
        <taxon>Archaea</taxon>
        <taxon>Methanobacteriati</taxon>
        <taxon>Methanobacteriota</taxon>
        <taxon>Stenosarchaea group</taxon>
        <taxon>Halobacteria</taxon>
        <taxon>Halobacteriales</taxon>
        <taxon>Haloferacaceae</taxon>
        <taxon>Halopenitus</taxon>
    </lineage>
</organism>
<reference evidence="2" key="1">
    <citation type="submission" date="2016-10" db="EMBL/GenBank/DDBJ databases">
        <authorList>
            <person name="Varghese N."/>
            <person name="Submissions S."/>
        </authorList>
    </citation>
    <scope>NUCLEOTIDE SEQUENCE [LARGE SCALE GENOMIC DNA]</scope>
    <source>
        <strain evidence="2">DC30,IBRC 10041,KCTC 4046</strain>
    </source>
</reference>
<sequence>MMQEAEKTIVAKIRTDELTQTKREALDYEFSEFQAYIRGDDDAELYSATKQAADAYIDTENLRDDHEYPWFIRNDVFDVEQHDTELADWWMNIPVSQVYGGVNVPINPHESIPDDAEVKDSKIVKEDGDYYAHLSIKQRV</sequence>
<evidence type="ECO:0000313" key="2">
    <source>
        <dbReference type="Proteomes" id="UP000199079"/>
    </source>
</evidence>
<protein>
    <submittedName>
        <fullName evidence="1">Putative transposase</fullName>
    </submittedName>
</protein>
<dbReference type="EMBL" id="FNPC01000020">
    <property type="protein sequence ID" value="SDY96829.1"/>
    <property type="molecule type" value="Genomic_DNA"/>
</dbReference>
<dbReference type="Proteomes" id="UP000199079">
    <property type="component" value="Unassembled WGS sequence"/>
</dbReference>
<accession>A0A1H3P8W5</accession>
<evidence type="ECO:0000313" key="1">
    <source>
        <dbReference type="EMBL" id="SDY96829.1"/>
    </source>
</evidence>
<name>A0A1H3P8W5_9EURY</name>
<keyword evidence="2" id="KW-1185">Reference proteome</keyword>